<dbReference type="EMBL" id="MU826401">
    <property type="protein sequence ID" value="KAJ7376364.1"/>
    <property type="molecule type" value="Genomic_DNA"/>
</dbReference>
<organism evidence="2 3">
    <name type="scientific">Desmophyllum pertusum</name>
    <dbReference type="NCBI Taxonomy" id="174260"/>
    <lineage>
        <taxon>Eukaryota</taxon>
        <taxon>Metazoa</taxon>
        <taxon>Cnidaria</taxon>
        <taxon>Anthozoa</taxon>
        <taxon>Hexacorallia</taxon>
        <taxon>Scleractinia</taxon>
        <taxon>Caryophylliina</taxon>
        <taxon>Caryophylliidae</taxon>
        <taxon>Desmophyllum</taxon>
    </lineage>
</organism>
<keyword evidence="3" id="KW-1185">Reference proteome</keyword>
<feature type="transmembrane region" description="Helical" evidence="1">
    <location>
        <begin position="34"/>
        <end position="55"/>
    </location>
</feature>
<feature type="non-terminal residue" evidence="2">
    <location>
        <position position="1"/>
    </location>
</feature>
<keyword evidence="1" id="KW-1133">Transmembrane helix</keyword>
<name>A0A9X0CWU9_9CNID</name>
<keyword evidence="1" id="KW-0812">Transmembrane</keyword>
<protein>
    <submittedName>
        <fullName evidence="2">Uncharacterized protein</fullName>
    </submittedName>
</protein>
<reference evidence="2" key="1">
    <citation type="submission" date="2023-01" db="EMBL/GenBank/DDBJ databases">
        <title>Genome assembly of the deep-sea coral Lophelia pertusa.</title>
        <authorList>
            <person name="Herrera S."/>
            <person name="Cordes E."/>
        </authorList>
    </citation>
    <scope>NUCLEOTIDE SEQUENCE</scope>
    <source>
        <strain evidence="2">USNM1676648</strain>
        <tissue evidence="2">Polyp</tissue>
    </source>
</reference>
<keyword evidence="1" id="KW-0472">Membrane</keyword>
<dbReference type="AlphaFoldDB" id="A0A9X0CWU9"/>
<proteinExistence type="predicted"/>
<sequence length="81" mass="8644">ESTYSPRQLILGLCCETSDTDFADFIPLKGTSGIMKLLSIFSTTGLTLLCAAALIRTGASVVARIRTVPSCQQTECLCNVQ</sequence>
<gene>
    <name evidence="2" type="ORF">OS493_035107</name>
</gene>
<evidence type="ECO:0000313" key="2">
    <source>
        <dbReference type="EMBL" id="KAJ7376364.1"/>
    </source>
</evidence>
<comment type="caution">
    <text evidence="2">The sequence shown here is derived from an EMBL/GenBank/DDBJ whole genome shotgun (WGS) entry which is preliminary data.</text>
</comment>
<dbReference type="Proteomes" id="UP001163046">
    <property type="component" value="Unassembled WGS sequence"/>
</dbReference>
<evidence type="ECO:0000256" key="1">
    <source>
        <dbReference type="SAM" id="Phobius"/>
    </source>
</evidence>
<accession>A0A9X0CWU9</accession>
<feature type="non-terminal residue" evidence="2">
    <location>
        <position position="81"/>
    </location>
</feature>
<evidence type="ECO:0000313" key="3">
    <source>
        <dbReference type="Proteomes" id="UP001163046"/>
    </source>
</evidence>